<evidence type="ECO:0000313" key="2">
    <source>
        <dbReference type="Proteomes" id="UP000657372"/>
    </source>
</evidence>
<proteinExistence type="predicted"/>
<protein>
    <recommendedName>
        <fullName evidence="3">LysR substrate binding domain-containing protein</fullName>
    </recommendedName>
</protein>
<evidence type="ECO:0008006" key="3">
    <source>
        <dbReference type="Google" id="ProtNLM"/>
    </source>
</evidence>
<comment type="caution">
    <text evidence="1">The sequence shown here is derived from an EMBL/GenBank/DDBJ whole genome shotgun (WGS) entry which is preliminary data.</text>
</comment>
<dbReference type="RefSeq" id="WP_195874846.1">
    <property type="nucleotide sequence ID" value="NZ_JADOEL010000003.1"/>
</dbReference>
<sequence>MNTSKLFRQTVKALADEYHLRLHTLTQNMTAVNELNQACIDLALLPIVQVSDCGTLRLTAMSVGPVVTDELWSRIAAHRFEVGSPRLYASDPSRQHFESFLKRNGHRFNLVYSVNRVSSTAAVPA</sequence>
<reference evidence="1 2" key="1">
    <citation type="submission" date="2020-11" db="EMBL/GenBank/DDBJ databases">
        <title>WGS of Herminiimonas contaminans strain Marseille-Q4544 isolated from planarians Schmidtea mediterranea.</title>
        <authorList>
            <person name="Kangale L."/>
        </authorList>
    </citation>
    <scope>NUCLEOTIDE SEQUENCE [LARGE SCALE GENOMIC DNA]</scope>
    <source>
        <strain evidence="1 2">Marseille-Q4544</strain>
    </source>
</reference>
<gene>
    <name evidence="1" type="ORF">IXC47_04510</name>
</gene>
<organism evidence="1 2">
    <name type="scientific">Herminiimonas contaminans</name>
    <dbReference type="NCBI Taxonomy" id="1111140"/>
    <lineage>
        <taxon>Bacteria</taxon>
        <taxon>Pseudomonadati</taxon>
        <taxon>Pseudomonadota</taxon>
        <taxon>Betaproteobacteria</taxon>
        <taxon>Burkholderiales</taxon>
        <taxon>Oxalobacteraceae</taxon>
        <taxon>Herminiimonas</taxon>
    </lineage>
</organism>
<keyword evidence="2" id="KW-1185">Reference proteome</keyword>
<evidence type="ECO:0000313" key="1">
    <source>
        <dbReference type="EMBL" id="MBF8176942.1"/>
    </source>
</evidence>
<accession>A0ABS0ESV8</accession>
<name>A0ABS0ESV8_9BURK</name>
<dbReference type="EMBL" id="JADOEL010000003">
    <property type="protein sequence ID" value="MBF8176942.1"/>
    <property type="molecule type" value="Genomic_DNA"/>
</dbReference>
<dbReference type="Proteomes" id="UP000657372">
    <property type="component" value="Unassembled WGS sequence"/>
</dbReference>